<sequence length="126" mass="14891">MRPTLVNLVKPRRPERPGQVLLPPLTLYRNILRAHKKLPIAQRQLGDLYVKEEFKAHKTTDNPLYIVGFLTSWQDYLNLITKGKWMESSLTSEQLSKMSPDQVNQLYELMKETQNYYKENPKEEDD</sequence>
<dbReference type="AlphaFoldDB" id="A0A1E3P100"/>
<keyword evidence="5 6" id="KW-0143">Chaperone</keyword>
<dbReference type="PANTHER" id="PTHR13137">
    <property type="entry name" value="DC11 ACN9 HOMOLOG"/>
    <property type="match status" value="1"/>
</dbReference>
<dbReference type="GO" id="GO:0005759">
    <property type="term" value="C:mitochondrial matrix"/>
    <property type="evidence" value="ECO:0007669"/>
    <property type="project" value="UniProtKB-SubCell"/>
</dbReference>
<dbReference type="RefSeq" id="XP_019038137.1">
    <property type="nucleotide sequence ID" value="XM_019183550.1"/>
</dbReference>
<keyword evidence="3" id="KW-0809">Transit peptide</keyword>
<evidence type="ECO:0000256" key="6">
    <source>
        <dbReference type="RuleBase" id="RU368039"/>
    </source>
</evidence>
<accession>A0A1E3P100</accession>
<evidence type="ECO:0000256" key="2">
    <source>
        <dbReference type="ARBA" id="ARBA00006020"/>
    </source>
</evidence>
<dbReference type="Proteomes" id="UP000094112">
    <property type="component" value="Unassembled WGS sequence"/>
</dbReference>
<comment type="subcellular location">
    <subcellularLocation>
        <location evidence="1 6">Mitochondrion matrix</location>
    </subcellularLocation>
</comment>
<dbReference type="GO" id="GO:0006105">
    <property type="term" value="P:succinate metabolic process"/>
    <property type="evidence" value="ECO:0007669"/>
    <property type="project" value="TreeGrafter"/>
</dbReference>
<reference evidence="7 8" key="1">
    <citation type="journal article" date="2016" name="Proc. Natl. Acad. Sci. U.S.A.">
        <title>Comparative genomics of biotechnologically important yeasts.</title>
        <authorList>
            <person name="Riley R."/>
            <person name="Haridas S."/>
            <person name="Wolfe K.H."/>
            <person name="Lopes M.R."/>
            <person name="Hittinger C.T."/>
            <person name="Goeker M."/>
            <person name="Salamov A.A."/>
            <person name="Wisecaver J.H."/>
            <person name="Long T.M."/>
            <person name="Calvey C.H."/>
            <person name="Aerts A.L."/>
            <person name="Barry K.W."/>
            <person name="Choi C."/>
            <person name="Clum A."/>
            <person name="Coughlan A.Y."/>
            <person name="Deshpande S."/>
            <person name="Douglass A.P."/>
            <person name="Hanson S.J."/>
            <person name="Klenk H.-P."/>
            <person name="LaButti K.M."/>
            <person name="Lapidus A."/>
            <person name="Lindquist E.A."/>
            <person name="Lipzen A.M."/>
            <person name="Meier-Kolthoff J.P."/>
            <person name="Ohm R.A."/>
            <person name="Otillar R.P."/>
            <person name="Pangilinan J.L."/>
            <person name="Peng Y."/>
            <person name="Rokas A."/>
            <person name="Rosa C.A."/>
            <person name="Scheuner C."/>
            <person name="Sibirny A.A."/>
            <person name="Slot J.C."/>
            <person name="Stielow J.B."/>
            <person name="Sun H."/>
            <person name="Kurtzman C.P."/>
            <person name="Blackwell M."/>
            <person name="Grigoriev I.V."/>
            <person name="Jeffries T.W."/>
        </authorList>
    </citation>
    <scope>NUCLEOTIDE SEQUENCE [LARGE SCALE GENOMIC DNA]</scope>
    <source>
        <strain evidence="8">ATCC 58044 / CBS 1984 / NCYC 433 / NRRL Y-366-8</strain>
    </source>
</reference>
<evidence type="ECO:0000313" key="7">
    <source>
        <dbReference type="EMBL" id="ODQ58930.1"/>
    </source>
</evidence>
<dbReference type="Pfam" id="PF13233">
    <property type="entry name" value="Complex1_LYR_2"/>
    <property type="match status" value="1"/>
</dbReference>
<dbReference type="GeneID" id="30200796"/>
<proteinExistence type="inferred from homology"/>
<dbReference type="PANTHER" id="PTHR13137:SF6">
    <property type="entry name" value="SUCCINATE DEHYDROGENASE ASSEMBLY FACTOR 3, MITOCHONDRIAL"/>
    <property type="match status" value="1"/>
</dbReference>
<gene>
    <name evidence="7" type="ORF">WICANDRAFT_63435</name>
</gene>
<keyword evidence="8" id="KW-1185">Reference proteome</keyword>
<dbReference type="InterPro" id="IPR008381">
    <property type="entry name" value="SDHAF3/Sdh7"/>
</dbReference>
<protein>
    <recommendedName>
        <fullName evidence="6">Succinate dehydrogenase assembly factor 3</fullName>
        <shortName evidence="6">SDH assembly factor 3</shortName>
        <shortName evidence="6">SDHAF3</shortName>
    </recommendedName>
</protein>
<name>A0A1E3P100_WICAA</name>
<dbReference type="STRING" id="683960.A0A1E3P100"/>
<evidence type="ECO:0000256" key="1">
    <source>
        <dbReference type="ARBA" id="ARBA00004305"/>
    </source>
</evidence>
<keyword evidence="4 6" id="KW-0496">Mitochondrion</keyword>
<dbReference type="EMBL" id="KV454211">
    <property type="protein sequence ID" value="ODQ58930.1"/>
    <property type="molecule type" value="Genomic_DNA"/>
</dbReference>
<evidence type="ECO:0000256" key="3">
    <source>
        <dbReference type="ARBA" id="ARBA00022946"/>
    </source>
</evidence>
<dbReference type="CDD" id="cd20270">
    <property type="entry name" value="Complex1_LYR_SDHAF3_LYRM10"/>
    <property type="match status" value="1"/>
</dbReference>
<comment type="subunit">
    <text evidence="6">Interacts with the iron-sulfur protein subunit within the SDH catalytic dimer.</text>
</comment>
<comment type="similarity">
    <text evidence="2 6">Belongs to the complex I LYR family. SDHAF3 subfamily.</text>
</comment>
<comment type="function">
    <text evidence="6">Plays an essential role in the assembly of succinate dehydrogenase (SDH), an enzyme complex (also referred to as respiratory complex II) that is a component of both the tricarboxylic acid (TCA) cycle and the mitochondrial electron transport chain, and which couples the oxidation of succinate to fumarate with the reduction of ubiquinone (coenzyme Q) to ubiquinol. Promotes maturation of the iron-sulfur protein subunit of the SDH catalytic dimer, protecting it from the deleterious effects of oxidants. May act together with SDHAF1.</text>
</comment>
<evidence type="ECO:0000256" key="5">
    <source>
        <dbReference type="ARBA" id="ARBA00023186"/>
    </source>
</evidence>
<evidence type="ECO:0000256" key="4">
    <source>
        <dbReference type="ARBA" id="ARBA00023128"/>
    </source>
</evidence>
<organism evidence="7 8">
    <name type="scientific">Wickerhamomyces anomalus (strain ATCC 58044 / CBS 1984 / NCYC 433 / NRRL Y-366-8)</name>
    <name type="common">Yeast</name>
    <name type="synonym">Hansenula anomala</name>
    <dbReference type="NCBI Taxonomy" id="683960"/>
    <lineage>
        <taxon>Eukaryota</taxon>
        <taxon>Fungi</taxon>
        <taxon>Dikarya</taxon>
        <taxon>Ascomycota</taxon>
        <taxon>Saccharomycotina</taxon>
        <taxon>Saccharomycetes</taxon>
        <taxon>Phaffomycetales</taxon>
        <taxon>Wickerhamomycetaceae</taxon>
        <taxon>Wickerhamomyces</taxon>
    </lineage>
</organism>
<dbReference type="OrthoDB" id="278329at2759"/>
<dbReference type="GO" id="GO:0006111">
    <property type="term" value="P:regulation of gluconeogenesis"/>
    <property type="evidence" value="ECO:0007669"/>
    <property type="project" value="EnsemblFungi"/>
</dbReference>
<evidence type="ECO:0000313" key="8">
    <source>
        <dbReference type="Proteomes" id="UP000094112"/>
    </source>
</evidence>
<dbReference type="GO" id="GO:0034553">
    <property type="term" value="P:mitochondrial respiratory chain complex II assembly"/>
    <property type="evidence" value="ECO:0007669"/>
    <property type="project" value="UniProtKB-UniRule"/>
</dbReference>
<dbReference type="GO" id="GO:0005758">
    <property type="term" value="C:mitochondrial intermembrane space"/>
    <property type="evidence" value="ECO:0007669"/>
    <property type="project" value="TreeGrafter"/>
</dbReference>
<dbReference type="GO" id="GO:0015976">
    <property type="term" value="P:carbon utilization"/>
    <property type="evidence" value="ECO:0007669"/>
    <property type="project" value="EnsemblFungi"/>
</dbReference>